<dbReference type="InterPro" id="IPR007201">
    <property type="entry name" value="Mei2-like_Rrm_C"/>
</dbReference>
<dbReference type="Gene3D" id="3.30.70.330">
    <property type="match status" value="2"/>
</dbReference>
<evidence type="ECO:0000313" key="8">
    <source>
        <dbReference type="Proteomes" id="UP001058974"/>
    </source>
</evidence>
<dbReference type="InterPro" id="IPR000504">
    <property type="entry name" value="RRM_dom"/>
</dbReference>
<evidence type="ECO:0000256" key="1">
    <source>
        <dbReference type="ARBA" id="ARBA00022737"/>
    </source>
</evidence>
<keyword evidence="1" id="KW-0677">Repeat</keyword>
<reference evidence="7 8" key="1">
    <citation type="journal article" date="2022" name="Nat. Genet.">
        <title>Improved pea reference genome and pan-genome highlight genomic features and evolutionary characteristics.</title>
        <authorList>
            <person name="Yang T."/>
            <person name="Liu R."/>
            <person name="Luo Y."/>
            <person name="Hu S."/>
            <person name="Wang D."/>
            <person name="Wang C."/>
            <person name="Pandey M.K."/>
            <person name="Ge S."/>
            <person name="Xu Q."/>
            <person name="Li N."/>
            <person name="Li G."/>
            <person name="Huang Y."/>
            <person name="Saxena R.K."/>
            <person name="Ji Y."/>
            <person name="Li M."/>
            <person name="Yan X."/>
            <person name="He Y."/>
            <person name="Liu Y."/>
            <person name="Wang X."/>
            <person name="Xiang C."/>
            <person name="Varshney R.K."/>
            <person name="Ding H."/>
            <person name="Gao S."/>
            <person name="Zong X."/>
        </authorList>
    </citation>
    <scope>NUCLEOTIDE SEQUENCE [LARGE SCALE GENOMIC DNA]</scope>
    <source>
        <strain evidence="7 8">cv. Zhongwan 6</strain>
    </source>
</reference>
<dbReference type="Gramene" id="Psat7g039400.3">
    <property type="protein sequence ID" value="Psat7g039400.3.cds"/>
    <property type="gene ID" value="Psat7g039400"/>
</dbReference>
<dbReference type="CDD" id="cd12531">
    <property type="entry name" value="RRM3_MEI2_like"/>
    <property type="match status" value="1"/>
</dbReference>
<dbReference type="Gramene" id="Psat7g039400.1">
    <property type="protein sequence ID" value="Psat7g039400.1.cds"/>
    <property type="gene ID" value="Psat7g039400"/>
</dbReference>
<sequence>MPFQVMDQRGDNFFDDISFHSERNVGLRKPKYMNVQHPQGMNGMIAPPGNRLNASSPFEVNAKSGFPMSQTNLSEGSVEKLPDIADVLKGSRESFHHNPQPWSDVFRQSAPTSHRLIGNKLVANNAVHRESSLFSSSLSDMFTINLNLLGNDLLSDQPAASGSLLEEDPYKSLEEMEAHYIHNLLPDEDDLFSGVVDELEFNSHTRTNDDSEDFDLFSSGGGLELEGDEHLSSLKRATGLDGDHGFFGGSKGKLPFVEQPSRTLFVRNINSNVEDFELKTLFEQYGDIRTIYAACKHRGFVMISYFDLRAAQKAMQALQSRPLRSRKLDIHYSIPKVNAPEKDIGHGTLMLSGLDSSVLNDELRHIFGFYGEIKEIYEYQEMKHLKFIEFYDVRAAEAALRALNRIEFAGKQIKLEPGHPRFATRLMQQSHKVQDERDLGQSIIDNLQLRQKPTLSSGVIDSAGLENGYNQRFQSAMRQQPLNGFTDNAFFHANSNVQNALRGASVGKVSGVPESTNLVDAMKFASSPTTFHPHSLPEYHASLSNASPYNFSSTIGNKAGNIGAGVTEASNGRHIQGISSVGNLAEFNGGGSSGNGIRAHHGLNHMWSSSNSHQQSSPSNMPWQKTPPFANGSPGLPQMSSFARTPPHMLRTQHLDHHVGSAPVVTASPWDRKNSYLGESPDASGFHLGSPGNGGFHGSWQMRSLDFSPHNNMFSHVGGNSTELSSSAGQSSPNPLSHILYGRQHPATTVSKFDPTNDRMRNLYSRKSEANTVSLADRKQYELDLGRILRGEDIRTTLMIKNIPNKYTSKMLLVAIDEQCRGTYDFLYLPIDFKNKCNVGYAFINMTDPAQIIPFHQAFHGKKWEKFNSEKVASLAYARIQGRASLVAHFQNSSLMNEDKRCRPILFQTEGPNAGDMEPFPIGANVRVRPGKIRNAGNEENRVQAPPSTLASGEESANGNSD</sequence>
<evidence type="ECO:0000256" key="5">
    <source>
        <dbReference type="SAM" id="MobiDB-lite"/>
    </source>
</evidence>
<dbReference type="SUPFAM" id="SSF54928">
    <property type="entry name" value="RNA-binding domain, RBD"/>
    <property type="match status" value="2"/>
</dbReference>
<dbReference type="GO" id="GO:0051321">
    <property type="term" value="P:meiotic cell cycle"/>
    <property type="evidence" value="ECO:0007669"/>
    <property type="project" value="UniProtKB-KW"/>
</dbReference>
<dbReference type="CDD" id="cd12524">
    <property type="entry name" value="RRM1_MEI2_like"/>
    <property type="match status" value="1"/>
</dbReference>
<dbReference type="FunFam" id="3.30.70.330:FF:000101">
    <property type="entry name" value="Protein MEI2-like 1"/>
    <property type="match status" value="1"/>
</dbReference>
<feature type="region of interest" description="Disordered" evidence="5">
    <location>
        <begin position="932"/>
        <end position="962"/>
    </location>
</feature>
<keyword evidence="3" id="KW-0469">Meiosis</keyword>
<accession>A0A9D4VJH8</accession>
<feature type="region of interest" description="Disordered" evidence="5">
    <location>
        <begin position="714"/>
        <end position="733"/>
    </location>
</feature>
<gene>
    <name evidence="7" type="ORF">KIW84_071034</name>
</gene>
<evidence type="ECO:0000259" key="6">
    <source>
        <dbReference type="PROSITE" id="PS50102"/>
    </source>
</evidence>
<proteinExistence type="predicted"/>
<dbReference type="Proteomes" id="UP001058974">
    <property type="component" value="Chromosome 7"/>
</dbReference>
<dbReference type="Gramene" id="Psat07G0103400-T1">
    <property type="protein sequence ID" value="KAI5383896.1"/>
    <property type="gene ID" value="KIW84_071034"/>
</dbReference>
<dbReference type="InterPro" id="IPR035979">
    <property type="entry name" value="RBD_domain_sf"/>
</dbReference>
<organism evidence="7 8">
    <name type="scientific">Pisum sativum</name>
    <name type="common">Garden pea</name>
    <name type="synonym">Lathyrus oleraceus</name>
    <dbReference type="NCBI Taxonomy" id="3888"/>
    <lineage>
        <taxon>Eukaryota</taxon>
        <taxon>Viridiplantae</taxon>
        <taxon>Streptophyta</taxon>
        <taxon>Embryophyta</taxon>
        <taxon>Tracheophyta</taxon>
        <taxon>Spermatophyta</taxon>
        <taxon>Magnoliopsida</taxon>
        <taxon>eudicotyledons</taxon>
        <taxon>Gunneridae</taxon>
        <taxon>Pentapetalae</taxon>
        <taxon>rosids</taxon>
        <taxon>fabids</taxon>
        <taxon>Fabales</taxon>
        <taxon>Fabaceae</taxon>
        <taxon>Papilionoideae</taxon>
        <taxon>50 kb inversion clade</taxon>
        <taxon>NPAAA clade</taxon>
        <taxon>Hologalegina</taxon>
        <taxon>IRL clade</taxon>
        <taxon>Fabeae</taxon>
        <taxon>Lathyrus</taxon>
    </lineage>
</organism>
<feature type="domain" description="RRM" evidence="6">
    <location>
        <begin position="347"/>
        <end position="420"/>
    </location>
</feature>
<feature type="compositionally biased region" description="Low complexity" evidence="5">
    <location>
        <begin position="607"/>
        <end position="622"/>
    </location>
</feature>
<dbReference type="Pfam" id="PF00076">
    <property type="entry name" value="RRM_1"/>
    <property type="match status" value="2"/>
</dbReference>
<dbReference type="PROSITE" id="PS50102">
    <property type="entry name" value="RRM"/>
    <property type="match status" value="2"/>
</dbReference>
<dbReference type="AlphaFoldDB" id="A0A9D4VJH8"/>
<dbReference type="OrthoDB" id="417481at2759"/>
<keyword evidence="8" id="KW-1185">Reference proteome</keyword>
<dbReference type="PANTHER" id="PTHR23189">
    <property type="entry name" value="RNA RECOGNITION MOTIF-CONTAINING"/>
    <property type="match status" value="1"/>
</dbReference>
<comment type="caution">
    <text evidence="7">The sequence shown here is derived from an EMBL/GenBank/DDBJ whole genome shotgun (WGS) entry which is preliminary data.</text>
</comment>
<dbReference type="InterPro" id="IPR012677">
    <property type="entry name" value="Nucleotide-bd_a/b_plait_sf"/>
</dbReference>
<feature type="region of interest" description="Disordered" evidence="5">
    <location>
        <begin position="607"/>
        <end position="626"/>
    </location>
</feature>
<dbReference type="EMBL" id="JAMSHJ010000007">
    <property type="protein sequence ID" value="KAI5383896.1"/>
    <property type="molecule type" value="Genomic_DNA"/>
</dbReference>
<name>A0A9D4VJH8_PEA</name>
<evidence type="ECO:0000256" key="2">
    <source>
        <dbReference type="ARBA" id="ARBA00022884"/>
    </source>
</evidence>
<evidence type="ECO:0000313" key="7">
    <source>
        <dbReference type="EMBL" id="KAI5383896.1"/>
    </source>
</evidence>
<dbReference type="GO" id="GO:0003723">
    <property type="term" value="F:RNA binding"/>
    <property type="evidence" value="ECO:0007669"/>
    <property type="project" value="UniProtKB-UniRule"/>
</dbReference>
<feature type="compositionally biased region" description="Polar residues" evidence="5">
    <location>
        <begin position="946"/>
        <end position="962"/>
    </location>
</feature>
<evidence type="ECO:0000256" key="4">
    <source>
        <dbReference type="PROSITE-ProRule" id="PRU00176"/>
    </source>
</evidence>
<dbReference type="InterPro" id="IPR034453">
    <property type="entry name" value="MEI2-like_RRM1"/>
</dbReference>
<evidence type="ECO:0000256" key="3">
    <source>
        <dbReference type="ARBA" id="ARBA00023254"/>
    </source>
</evidence>
<protein>
    <recommendedName>
        <fullName evidence="6">RRM domain-containing protein</fullName>
    </recommendedName>
</protein>
<feature type="domain" description="RRM" evidence="6">
    <location>
        <begin position="262"/>
        <end position="335"/>
    </location>
</feature>
<keyword evidence="2 4" id="KW-0694">RNA-binding</keyword>
<dbReference type="Pfam" id="PF04059">
    <property type="entry name" value="RRM_2"/>
    <property type="match status" value="1"/>
</dbReference>
<dbReference type="SMART" id="SM00360">
    <property type="entry name" value="RRM"/>
    <property type="match status" value="3"/>
</dbReference>
<dbReference type="InterPro" id="IPR034454">
    <property type="entry name" value="MEI2-like_RRM3"/>
</dbReference>